<dbReference type="STRING" id="431306.AGA_448"/>
<evidence type="ECO:0000313" key="1">
    <source>
        <dbReference type="EMBL" id="CEF53859.1"/>
    </source>
</evidence>
<organism evidence="1 2">
    <name type="scientific">Acetobacter ghanensis</name>
    <dbReference type="NCBI Taxonomy" id="431306"/>
    <lineage>
        <taxon>Bacteria</taxon>
        <taxon>Pseudomonadati</taxon>
        <taxon>Pseudomonadota</taxon>
        <taxon>Alphaproteobacteria</taxon>
        <taxon>Acetobacterales</taxon>
        <taxon>Acetobacteraceae</taxon>
        <taxon>Acetobacter</taxon>
    </lineage>
</organism>
<dbReference type="Proteomes" id="UP000068250">
    <property type="component" value="Chromosome I"/>
</dbReference>
<reference evidence="2" key="1">
    <citation type="submission" date="2014-09" db="EMBL/GenBank/DDBJ databases">
        <authorList>
            <person name="Illeghems K.G."/>
        </authorList>
    </citation>
    <scope>NUCLEOTIDE SEQUENCE [LARGE SCALE GENOMIC DNA]</scope>
    <source>
        <strain evidence="2">LMG 23848T</strain>
    </source>
</reference>
<dbReference type="EMBL" id="LN609302">
    <property type="protein sequence ID" value="CEF53859.1"/>
    <property type="molecule type" value="Genomic_DNA"/>
</dbReference>
<gene>
    <name evidence="1" type="ORF">AGA_448</name>
</gene>
<sequence>MLLFSRRVNRPPRAGKGPHYDRCVQGYEKKAAFLHFPSCAIEQTPIKGAHLMRA</sequence>
<dbReference type="AlphaFoldDB" id="A0A0U5F2N3"/>
<proteinExistence type="predicted"/>
<evidence type="ECO:0000313" key="2">
    <source>
        <dbReference type="Proteomes" id="UP000068250"/>
    </source>
</evidence>
<accession>A0A0U5F2N3</accession>
<name>A0A0U5F2N3_9PROT</name>
<protein>
    <submittedName>
        <fullName evidence="1">Uncharacterized protein</fullName>
    </submittedName>
</protein>